<reference evidence="2 3" key="1">
    <citation type="submission" date="2019-03" db="EMBL/GenBank/DDBJ databases">
        <title>Genomic Encyclopedia of Type Strains, Phase IV (KMG-IV): sequencing the most valuable type-strain genomes for metagenomic binning, comparative biology and taxonomic classification.</title>
        <authorList>
            <person name="Goeker M."/>
        </authorList>
    </citation>
    <scope>NUCLEOTIDE SEQUENCE [LARGE SCALE GENOMIC DNA]</scope>
    <source>
        <strain evidence="2 3">DSM 46770</strain>
    </source>
</reference>
<sequence length="82" mass="9279">MDGVEFGGLLMLLLGLIVPIGVVIVVVLVLGRGRQRAARSPERWEDRRARGDPQVRELERRLDAGEIDRGEYERLRAEIEKG</sequence>
<comment type="caution">
    <text evidence="2">The sequence shown here is derived from an EMBL/GenBank/DDBJ whole genome shotgun (WGS) entry which is preliminary data.</text>
</comment>
<gene>
    <name evidence="2" type="ORF">EV190_101648</name>
</gene>
<feature type="transmembrane region" description="Helical" evidence="1">
    <location>
        <begin position="6"/>
        <end position="30"/>
    </location>
</feature>
<dbReference type="AlphaFoldDB" id="A0A4R6V536"/>
<dbReference type="EMBL" id="SNYN01000001">
    <property type="protein sequence ID" value="TDQ55323.1"/>
    <property type="molecule type" value="Genomic_DNA"/>
</dbReference>
<evidence type="ECO:0000256" key="1">
    <source>
        <dbReference type="SAM" id="Phobius"/>
    </source>
</evidence>
<organism evidence="2 3">
    <name type="scientific">Actinorugispora endophytica</name>
    <dbReference type="NCBI Taxonomy" id="1605990"/>
    <lineage>
        <taxon>Bacteria</taxon>
        <taxon>Bacillati</taxon>
        <taxon>Actinomycetota</taxon>
        <taxon>Actinomycetes</taxon>
        <taxon>Streptosporangiales</taxon>
        <taxon>Nocardiopsidaceae</taxon>
        <taxon>Actinorugispora</taxon>
    </lineage>
</organism>
<keyword evidence="1" id="KW-1133">Transmembrane helix</keyword>
<evidence type="ECO:0000313" key="2">
    <source>
        <dbReference type="EMBL" id="TDQ55323.1"/>
    </source>
</evidence>
<keyword evidence="1" id="KW-0812">Transmembrane</keyword>
<dbReference type="Proteomes" id="UP000295281">
    <property type="component" value="Unassembled WGS sequence"/>
</dbReference>
<dbReference type="RefSeq" id="WP_133739862.1">
    <property type="nucleotide sequence ID" value="NZ_SNYN01000001.1"/>
</dbReference>
<keyword evidence="1" id="KW-0472">Membrane</keyword>
<evidence type="ECO:0000313" key="3">
    <source>
        <dbReference type="Proteomes" id="UP000295281"/>
    </source>
</evidence>
<protein>
    <submittedName>
        <fullName evidence="2">Uncharacterized protein</fullName>
    </submittedName>
</protein>
<proteinExistence type="predicted"/>
<accession>A0A4R6V536</accession>
<keyword evidence="3" id="KW-1185">Reference proteome</keyword>
<name>A0A4R6V536_9ACTN</name>